<evidence type="ECO:0000313" key="1">
    <source>
        <dbReference type="EMBL" id="MFD1044536.1"/>
    </source>
</evidence>
<protein>
    <submittedName>
        <fullName evidence="1">Uncharacterized protein</fullName>
    </submittedName>
</protein>
<proteinExistence type="predicted"/>
<organism evidence="1 2">
    <name type="scientific">Kibdelosporangium lantanae</name>
    <dbReference type="NCBI Taxonomy" id="1497396"/>
    <lineage>
        <taxon>Bacteria</taxon>
        <taxon>Bacillati</taxon>
        <taxon>Actinomycetota</taxon>
        <taxon>Actinomycetes</taxon>
        <taxon>Pseudonocardiales</taxon>
        <taxon>Pseudonocardiaceae</taxon>
        <taxon>Kibdelosporangium</taxon>
    </lineage>
</organism>
<reference evidence="2" key="1">
    <citation type="journal article" date="2019" name="Int. J. Syst. Evol. Microbiol.">
        <title>The Global Catalogue of Microorganisms (GCM) 10K type strain sequencing project: providing services to taxonomists for standard genome sequencing and annotation.</title>
        <authorList>
            <consortium name="The Broad Institute Genomics Platform"/>
            <consortium name="The Broad Institute Genome Sequencing Center for Infectious Disease"/>
            <person name="Wu L."/>
            <person name="Ma J."/>
        </authorList>
    </citation>
    <scope>NUCLEOTIDE SEQUENCE [LARGE SCALE GENOMIC DNA]</scope>
    <source>
        <strain evidence="2">JCM 31486</strain>
    </source>
</reference>
<accession>A0ABW3M1I5</accession>
<comment type="caution">
    <text evidence="1">The sequence shown here is derived from an EMBL/GenBank/DDBJ whole genome shotgun (WGS) entry which is preliminary data.</text>
</comment>
<evidence type="ECO:0000313" key="2">
    <source>
        <dbReference type="Proteomes" id="UP001597045"/>
    </source>
</evidence>
<dbReference type="Proteomes" id="UP001597045">
    <property type="component" value="Unassembled WGS sequence"/>
</dbReference>
<name>A0ABW3M1I5_9PSEU</name>
<keyword evidence="2" id="KW-1185">Reference proteome</keyword>
<sequence>MRAHAVTMTRPPLLDGLDIGFTGELRRWRAQGRQRWADCRTANPAAELDVTMPNYLLDRYAFRCAMENRFGVEIRDQFTEPPSARVWLTRTRRKLRGADDGRISAVDLDALAPDTARLRDLLGRWREHLVGIGVTLSPEAFGPLSGWTWLRIYRSSVLVPFYPPAILGPSFVDRVSEAQRRSLLLRYGTAGIWDLYTFLLRSHEETHREQRGEPMLCEFLLAALWCAFLDRHDQWHWQRNDSSGASLNLEEPYVRQLDLAADIISRAFHDTAGGITALAGAATYDELCLCAWLFDARAIDYRRYLDLVTRCLCDIPIVDDVRATLGDLDRVLLTEQHETPD</sequence>
<gene>
    <name evidence="1" type="ORF">ACFQ1S_02480</name>
</gene>
<dbReference type="EMBL" id="JBHTIS010000071">
    <property type="protein sequence ID" value="MFD1044536.1"/>
    <property type="molecule type" value="Genomic_DNA"/>
</dbReference>